<dbReference type="AlphaFoldDB" id="A0A8H6TKX3"/>
<name>A0A8H6TKX3_MYCCL</name>
<gene>
    <name evidence="1" type="ORF">HMN09_00284000</name>
</gene>
<dbReference type="Proteomes" id="UP000613580">
    <property type="component" value="Unassembled WGS sequence"/>
</dbReference>
<keyword evidence="2" id="KW-1185">Reference proteome</keyword>
<evidence type="ECO:0000313" key="1">
    <source>
        <dbReference type="EMBL" id="KAF7319455.1"/>
    </source>
</evidence>
<comment type="caution">
    <text evidence="1">The sequence shown here is derived from an EMBL/GenBank/DDBJ whole genome shotgun (WGS) entry which is preliminary data.</text>
</comment>
<reference evidence="1" key="1">
    <citation type="submission" date="2020-05" db="EMBL/GenBank/DDBJ databases">
        <title>Mycena genomes resolve the evolution of fungal bioluminescence.</title>
        <authorList>
            <person name="Tsai I.J."/>
        </authorList>
    </citation>
    <scope>NUCLEOTIDE SEQUENCE</scope>
    <source>
        <strain evidence="1">110903Hualien_Pintung</strain>
    </source>
</reference>
<proteinExistence type="predicted"/>
<dbReference type="EMBL" id="JACAZE010000003">
    <property type="protein sequence ID" value="KAF7319455.1"/>
    <property type="molecule type" value="Genomic_DNA"/>
</dbReference>
<protein>
    <submittedName>
        <fullName evidence="1">Uncharacterized protein</fullName>
    </submittedName>
</protein>
<accession>A0A8H6TKX3</accession>
<sequence length="308" mass="34539">MRTFVSLTRAVQVLVPLRISSPSRDCVQVRRALSLPQPPLPLQVCGLGHSLFQFDSSNTIHTPPDFRFWPAQRHSPIRESTVCRHRARTPSRPRPMIPSSLGAAQCDPARGYHCCVKIRSIITSEILRMTSHQDLARRSGSLWAPPLPLRTFKTETGVFLNFAERVVSTLCRKRFTLLRTWKAISLGAAFASSDSNPKSYCVDYVVSAGGLDLAAMLASRAEFQLVSAFCGTAFIKIDSRRAAMCRGRCRNLIRILRNGFRRVHPHCSTLRPSSEPHLIFAERSSSSTRRQRSAARLAVFSRLLPHPH</sequence>
<evidence type="ECO:0000313" key="2">
    <source>
        <dbReference type="Proteomes" id="UP000613580"/>
    </source>
</evidence>
<organism evidence="1 2">
    <name type="scientific">Mycena chlorophos</name>
    <name type="common">Agaric fungus</name>
    <name type="synonym">Agaricus chlorophos</name>
    <dbReference type="NCBI Taxonomy" id="658473"/>
    <lineage>
        <taxon>Eukaryota</taxon>
        <taxon>Fungi</taxon>
        <taxon>Dikarya</taxon>
        <taxon>Basidiomycota</taxon>
        <taxon>Agaricomycotina</taxon>
        <taxon>Agaricomycetes</taxon>
        <taxon>Agaricomycetidae</taxon>
        <taxon>Agaricales</taxon>
        <taxon>Marasmiineae</taxon>
        <taxon>Mycenaceae</taxon>
        <taxon>Mycena</taxon>
    </lineage>
</organism>